<keyword evidence="14" id="KW-0732">Signal</keyword>
<dbReference type="PANTHER" id="PTHR32552">
    <property type="entry name" value="FERRICHROME IRON RECEPTOR-RELATED"/>
    <property type="match status" value="1"/>
</dbReference>
<feature type="chain" id="PRO_5026062217" evidence="14">
    <location>
        <begin position="32"/>
        <end position="817"/>
    </location>
</feature>
<evidence type="ECO:0000256" key="2">
    <source>
        <dbReference type="ARBA" id="ARBA00022448"/>
    </source>
</evidence>
<dbReference type="SMART" id="SM00965">
    <property type="entry name" value="STN"/>
    <property type="match status" value="1"/>
</dbReference>
<keyword evidence="16" id="KW-0675">Receptor</keyword>
<evidence type="ECO:0000256" key="8">
    <source>
        <dbReference type="ARBA" id="ARBA00023077"/>
    </source>
</evidence>
<keyword evidence="5 11" id="KW-0812">Transmembrane</keyword>
<dbReference type="EMBL" id="CP049109">
    <property type="protein sequence ID" value="QIG78992.1"/>
    <property type="molecule type" value="Genomic_DNA"/>
</dbReference>
<dbReference type="Pfam" id="PF00593">
    <property type="entry name" value="TonB_dep_Rec_b-barrel"/>
    <property type="match status" value="1"/>
</dbReference>
<keyword evidence="7" id="KW-0406">Ion transport</keyword>
<keyword evidence="6" id="KW-0408">Iron</keyword>
<keyword evidence="4" id="KW-0410">Iron transport</keyword>
<evidence type="ECO:0000256" key="10">
    <source>
        <dbReference type="ARBA" id="ARBA00023237"/>
    </source>
</evidence>
<sequence length="817" mass="88778">MHQFARTLFHATALVALASAGATLSAQPASAQTGAQVRLNIPAGSLGSAIARLGRQAGVMITVDPDLVRGKRTRGLRGTYSARQGLDALLRGSGLVARPDGKGGYILAAAPAPRPAAPQTSEAWSPAPSAATPSERRAPTEIIVIGQKVERTLLDTQASVAVTTAQDIRERDLTSFREAFRTMGNVMDGDWLDTGFIIRGVNSEGLVSGAPLAALYVDGAEQSRMGTRRGARGLWDVEQVEVYRGPQSTLTGRAAMAGAIYVNTRDPGYDFDAAARLSAGELETREAAIALGGPLVEDVVAVRFAAEYQRRDSEVNYPDFEQYDRYGKLVEDEYYQLRGKVRLDPLPGLTANFSHAYSYDSPAYDDIGGPGLGWDFADRRGDFNAPYYQEVRSTKNHSSASRITYELSPEIILSSITALVNTHSDRGSVNAGTAGETLVTTGGEKDRVFTQELRLNYEGASGIRGVAGLYYNFSRTRADRNITTPRGATTRTDDSTLLNRARNYALFGEITVPVVDRVSLVAGGRIDHTDMLLVSHLTRSYADNSQPVSNVDYDGTRDETEFLPKLGLDVALSPETKLGFVFQRGWRPGGITRDSDGVVMTFGPEKATTYEGSLRHDLGPAGTVALNMFYTDWTDQQIQFDTVNADGSRTRIVANAGKSRLYGGELEAKLTPLPDVSGFLSVGYVNTRFTDFQAADLGDFTGLSFPQAPDWTVAAGVDYRPRQGFFAGADVKYTGTFLARDMQNAPIDELGDYLIANIRVGYALPNVSLMVFAENLFDKQYYTYFDRTDYGYGGGEQDYYATMGRSRVIGVTLQARY</sequence>
<keyword evidence="17" id="KW-1185">Reference proteome</keyword>
<dbReference type="PROSITE" id="PS52016">
    <property type="entry name" value="TONB_DEPENDENT_REC_3"/>
    <property type="match status" value="1"/>
</dbReference>
<feature type="region of interest" description="Disordered" evidence="13">
    <location>
        <begin position="115"/>
        <end position="136"/>
    </location>
</feature>
<dbReference type="InterPro" id="IPR039426">
    <property type="entry name" value="TonB-dep_rcpt-like"/>
</dbReference>
<dbReference type="Proteomes" id="UP000501568">
    <property type="component" value="Chromosome"/>
</dbReference>
<evidence type="ECO:0000256" key="1">
    <source>
        <dbReference type="ARBA" id="ARBA00004571"/>
    </source>
</evidence>
<name>A0A6G6Y241_9SPHN</name>
<keyword evidence="10 11" id="KW-0998">Cell outer membrane</keyword>
<proteinExistence type="inferred from homology"/>
<protein>
    <submittedName>
        <fullName evidence="16">TonB-dependent receptor</fullName>
    </submittedName>
</protein>
<evidence type="ECO:0000256" key="7">
    <source>
        <dbReference type="ARBA" id="ARBA00023065"/>
    </source>
</evidence>
<dbReference type="KEGG" id="spzr:G5C33_03800"/>
<gene>
    <name evidence="16" type="ORF">G5C33_03800</name>
</gene>
<evidence type="ECO:0000256" key="12">
    <source>
        <dbReference type="RuleBase" id="RU003357"/>
    </source>
</evidence>
<keyword evidence="9 11" id="KW-0472">Membrane</keyword>
<dbReference type="AlphaFoldDB" id="A0A6G6Y241"/>
<dbReference type="InterPro" id="IPR036942">
    <property type="entry name" value="Beta-barrel_TonB_sf"/>
</dbReference>
<dbReference type="PANTHER" id="PTHR32552:SF81">
    <property type="entry name" value="TONB-DEPENDENT OUTER MEMBRANE RECEPTOR"/>
    <property type="match status" value="1"/>
</dbReference>
<feature type="compositionally biased region" description="Low complexity" evidence="13">
    <location>
        <begin position="117"/>
        <end position="133"/>
    </location>
</feature>
<dbReference type="SUPFAM" id="SSF56935">
    <property type="entry name" value="Porins"/>
    <property type="match status" value="1"/>
</dbReference>
<evidence type="ECO:0000313" key="16">
    <source>
        <dbReference type="EMBL" id="QIG78992.1"/>
    </source>
</evidence>
<feature type="domain" description="Secretin/TonB short N-terminal" evidence="15">
    <location>
        <begin position="59"/>
        <end position="110"/>
    </location>
</feature>
<evidence type="ECO:0000256" key="5">
    <source>
        <dbReference type="ARBA" id="ARBA00022692"/>
    </source>
</evidence>
<dbReference type="Gene3D" id="3.55.50.30">
    <property type="match status" value="1"/>
</dbReference>
<evidence type="ECO:0000256" key="6">
    <source>
        <dbReference type="ARBA" id="ARBA00023004"/>
    </source>
</evidence>
<dbReference type="RefSeq" id="WP_165325994.1">
    <property type="nucleotide sequence ID" value="NZ_CP049109.1"/>
</dbReference>
<dbReference type="Pfam" id="PF07715">
    <property type="entry name" value="Plug"/>
    <property type="match status" value="1"/>
</dbReference>
<evidence type="ECO:0000256" key="11">
    <source>
        <dbReference type="PROSITE-ProRule" id="PRU01360"/>
    </source>
</evidence>
<feature type="signal peptide" evidence="14">
    <location>
        <begin position="1"/>
        <end position="31"/>
    </location>
</feature>
<evidence type="ECO:0000256" key="9">
    <source>
        <dbReference type="ARBA" id="ARBA00023136"/>
    </source>
</evidence>
<keyword evidence="2 11" id="KW-0813">Transport</keyword>
<evidence type="ECO:0000259" key="15">
    <source>
        <dbReference type="SMART" id="SM00965"/>
    </source>
</evidence>
<dbReference type="CDD" id="cd01347">
    <property type="entry name" value="ligand_gated_channel"/>
    <property type="match status" value="1"/>
</dbReference>
<accession>A0A6G6Y241</accession>
<evidence type="ECO:0000256" key="14">
    <source>
        <dbReference type="SAM" id="SignalP"/>
    </source>
</evidence>
<comment type="similarity">
    <text evidence="11 12">Belongs to the TonB-dependent receptor family.</text>
</comment>
<organism evidence="16 17">
    <name type="scientific">Stakelama tenebrarum</name>
    <dbReference type="NCBI Taxonomy" id="2711215"/>
    <lineage>
        <taxon>Bacteria</taxon>
        <taxon>Pseudomonadati</taxon>
        <taxon>Pseudomonadota</taxon>
        <taxon>Alphaproteobacteria</taxon>
        <taxon>Sphingomonadales</taxon>
        <taxon>Sphingomonadaceae</taxon>
        <taxon>Stakelama</taxon>
    </lineage>
</organism>
<reference evidence="16 17" key="1">
    <citation type="submission" date="2020-02" db="EMBL/GenBank/DDBJ databases">
        <authorList>
            <person name="Zheng R.K."/>
            <person name="Sun C.M."/>
        </authorList>
    </citation>
    <scope>NUCLEOTIDE SEQUENCE [LARGE SCALE GENOMIC DNA]</scope>
    <source>
        <strain evidence="17">zrk23</strain>
    </source>
</reference>
<dbReference type="GO" id="GO:0009279">
    <property type="term" value="C:cell outer membrane"/>
    <property type="evidence" value="ECO:0007669"/>
    <property type="project" value="UniProtKB-SubCell"/>
</dbReference>
<dbReference type="InterPro" id="IPR012910">
    <property type="entry name" value="Plug_dom"/>
</dbReference>
<evidence type="ECO:0000256" key="3">
    <source>
        <dbReference type="ARBA" id="ARBA00022452"/>
    </source>
</evidence>
<dbReference type="InterPro" id="IPR000531">
    <property type="entry name" value="Beta-barrel_TonB"/>
</dbReference>
<comment type="subcellular location">
    <subcellularLocation>
        <location evidence="1 11">Cell outer membrane</location>
        <topology evidence="1 11">Multi-pass membrane protein</topology>
    </subcellularLocation>
</comment>
<dbReference type="Gene3D" id="2.40.170.20">
    <property type="entry name" value="TonB-dependent receptor, beta-barrel domain"/>
    <property type="match status" value="1"/>
</dbReference>
<keyword evidence="3 11" id="KW-1134">Transmembrane beta strand</keyword>
<evidence type="ECO:0000256" key="4">
    <source>
        <dbReference type="ARBA" id="ARBA00022496"/>
    </source>
</evidence>
<evidence type="ECO:0000313" key="17">
    <source>
        <dbReference type="Proteomes" id="UP000501568"/>
    </source>
</evidence>
<keyword evidence="8 12" id="KW-0798">TonB box</keyword>
<dbReference type="InterPro" id="IPR011662">
    <property type="entry name" value="Secretin/TonB_short_N"/>
</dbReference>
<dbReference type="Pfam" id="PF07660">
    <property type="entry name" value="STN"/>
    <property type="match status" value="1"/>
</dbReference>
<dbReference type="GO" id="GO:0006826">
    <property type="term" value="P:iron ion transport"/>
    <property type="evidence" value="ECO:0007669"/>
    <property type="project" value="UniProtKB-KW"/>
</dbReference>
<evidence type="ECO:0000256" key="13">
    <source>
        <dbReference type="SAM" id="MobiDB-lite"/>
    </source>
</evidence>